<protein>
    <recommendedName>
        <fullName evidence="3">Accessory Sec system protein Asp2</fullName>
    </recommendedName>
</protein>
<accession>A0A5A5U1I0</accession>
<sequence>MADISVLQIGATDWTPKINHNHIDWHYTAVLDLPTFLAQQRDPYVLEQTYVLLTDNILDSTLLSSQISEWPAYRTLYFAEDITDDFQHILDERRAFHLPEKAPEAIISRILTDLQLRQVGFQTRFSETQFIPLPPNNTHFKREGRFSAQFNGDFGTKWQQIGQLKTYATDFAIAKAHDVWLDYEQSGTVEVQLEFVFFNQGKIQTTQTISGDALRRLNTIGDVSDYQDYQVLVYARGKGGLDLHVLHQRQSRHGFGLLLPGDHWELTEENEEIMSYFNPGDRKGPLIVNFSGLRLHVDGFEMLGPMRELGTPFLLFTDTRTQGGAFEIGTKHYEERVVEIIHQAMAALHLSAQEVILTGYSMGSLPAIYYAADIKPGAIVIAKPIINIGTMTANPEFPREFNQDWTLDLRRYLAGRMALDDTEALNQILWEHIQNVDWSKIPVSLFTMSQDEYDGQSLQQLLTFWATRDVALTHVIAEGPHTAKIPEMVAFITAELTKLRDDLRQEAN</sequence>
<dbReference type="NCBIfam" id="TIGR03712">
    <property type="entry name" value="acc_sec_asp2"/>
    <property type="match status" value="1"/>
</dbReference>
<dbReference type="RefSeq" id="WP_004906308.1">
    <property type="nucleotide sequence ID" value="NZ_BJJW01000009.1"/>
</dbReference>
<dbReference type="InterPro" id="IPR022267">
    <property type="entry name" value="Asp2"/>
</dbReference>
<reference evidence="1 2" key="1">
    <citation type="submission" date="2019-04" db="EMBL/GenBank/DDBJ databases">
        <title>A pseudo-fructophilic Leuconostoc citreum strain F192-5 isolated from peel of satsuma mandarin: the first report for isolation and characterization of strain-dependent fructophilic-like characteristics.</title>
        <authorList>
            <person name="Maeno S."/>
            <person name="Tanizawa Y."/>
            <person name="Kajikawa A."/>
            <person name="Kanesaki Y."/>
            <person name="Kubota E."/>
            <person name="Arita M."/>
            <person name="Leon D."/>
            <person name="Endo A."/>
        </authorList>
    </citation>
    <scope>NUCLEOTIDE SEQUENCE [LARGE SCALE GENOMIC DNA]</scope>
    <source>
        <strain evidence="1 2">F192-5</strain>
    </source>
</reference>
<comment type="caution">
    <text evidence="1">The sequence shown here is derived from an EMBL/GenBank/DDBJ whole genome shotgun (WGS) entry which is preliminary data.</text>
</comment>
<dbReference type="Pfam" id="PF16929">
    <property type="entry name" value="Asp2"/>
    <property type="match status" value="1"/>
</dbReference>
<dbReference type="InterPro" id="IPR029058">
    <property type="entry name" value="AB_hydrolase_fold"/>
</dbReference>
<dbReference type="Proteomes" id="UP000323274">
    <property type="component" value="Unassembled WGS sequence"/>
</dbReference>
<name>A0A5A5U1I0_LEUCI</name>
<evidence type="ECO:0000313" key="1">
    <source>
        <dbReference type="EMBL" id="GDZ84318.1"/>
    </source>
</evidence>
<dbReference type="EMBL" id="BJJW01000009">
    <property type="protein sequence ID" value="GDZ84318.1"/>
    <property type="molecule type" value="Genomic_DNA"/>
</dbReference>
<dbReference type="GO" id="GO:0015031">
    <property type="term" value="P:protein transport"/>
    <property type="evidence" value="ECO:0007669"/>
    <property type="project" value="InterPro"/>
</dbReference>
<dbReference type="Gene3D" id="3.40.50.1820">
    <property type="entry name" value="alpha/beta hydrolase"/>
    <property type="match status" value="1"/>
</dbReference>
<proteinExistence type="predicted"/>
<gene>
    <name evidence="1" type="ORF">LCIT_15600</name>
</gene>
<organism evidence="1 2">
    <name type="scientific">Leuconostoc citreum</name>
    <dbReference type="NCBI Taxonomy" id="33964"/>
    <lineage>
        <taxon>Bacteria</taxon>
        <taxon>Bacillati</taxon>
        <taxon>Bacillota</taxon>
        <taxon>Bacilli</taxon>
        <taxon>Lactobacillales</taxon>
        <taxon>Lactobacillaceae</taxon>
        <taxon>Leuconostoc</taxon>
    </lineage>
</organism>
<dbReference type="SUPFAM" id="SSF53474">
    <property type="entry name" value="alpha/beta-Hydrolases"/>
    <property type="match status" value="1"/>
</dbReference>
<dbReference type="AlphaFoldDB" id="A0A5A5U1I0"/>
<evidence type="ECO:0008006" key="3">
    <source>
        <dbReference type="Google" id="ProtNLM"/>
    </source>
</evidence>
<evidence type="ECO:0000313" key="2">
    <source>
        <dbReference type="Proteomes" id="UP000323274"/>
    </source>
</evidence>